<feature type="compositionally biased region" description="Polar residues" evidence="1">
    <location>
        <begin position="118"/>
        <end position="134"/>
    </location>
</feature>
<accession>A0A346NEZ0</accession>
<dbReference type="Proteomes" id="UP000246115">
    <property type="component" value="Chromosome"/>
</dbReference>
<name>A0A372KML2_9STRE</name>
<dbReference type="EMBL" id="QVQZ01000006">
    <property type="protein sequence ID" value="RFU53519.1"/>
    <property type="molecule type" value="Genomic_DNA"/>
</dbReference>
<evidence type="ECO:0000313" key="9">
    <source>
        <dbReference type="Proteomes" id="UP000264056"/>
    </source>
</evidence>
<keyword evidence="2" id="KW-0732">Signal</keyword>
<feature type="region of interest" description="Disordered" evidence="1">
    <location>
        <begin position="29"/>
        <end position="149"/>
    </location>
</feature>
<reference evidence="6 8" key="2">
    <citation type="submission" date="2018-08" db="EMBL/GenBank/DDBJ databases">
        <title>Draft genome of Streptococcus sp. nov. Z1.</title>
        <authorList>
            <person name="Tian Z."/>
        </authorList>
    </citation>
    <scope>NUCLEOTIDE SEQUENCE [LARGE SCALE GENOMIC DNA]</scope>
    <source>
        <strain evidence="6">Z1</strain>
        <strain evidence="8">Z1(2018)</strain>
    </source>
</reference>
<dbReference type="SUPFAM" id="SSF54001">
    <property type="entry name" value="Cysteine proteinases"/>
    <property type="match status" value="1"/>
</dbReference>
<dbReference type="EMBL" id="QVQY01000005">
    <property type="protein sequence ID" value="RFU51500.1"/>
    <property type="molecule type" value="Genomic_DNA"/>
</dbReference>
<dbReference type="RefSeq" id="WP_116877820.1">
    <property type="nucleotide sequence ID" value="NZ_CP031733.1"/>
</dbReference>
<dbReference type="Pfam" id="PF05257">
    <property type="entry name" value="CHAP"/>
    <property type="match status" value="1"/>
</dbReference>
<reference evidence="5 9" key="1">
    <citation type="submission" date="2018-08" db="EMBL/GenBank/DDBJ databases">
        <title>Draft genome of Streptococcus sp .nov. Z2.</title>
        <authorList>
            <person name="Tian Z."/>
        </authorList>
    </citation>
    <scope>NUCLEOTIDE SEQUENCE [LARGE SCALE GENOMIC DNA]</scope>
    <source>
        <strain evidence="5 9">Z2</strain>
    </source>
</reference>
<feature type="compositionally biased region" description="Low complexity" evidence="1">
    <location>
        <begin position="85"/>
        <end position="117"/>
    </location>
</feature>
<accession>A0A372KML2</accession>
<feature type="chain" id="PRO_5044585501" evidence="2">
    <location>
        <begin position="22"/>
        <end position="499"/>
    </location>
</feature>
<dbReference type="PROSITE" id="PS50911">
    <property type="entry name" value="CHAP"/>
    <property type="match status" value="1"/>
</dbReference>
<reference evidence="7" key="3">
    <citation type="submission" date="2018-08" db="EMBL/GenBank/DDBJ databases">
        <title>Streptococcus chenjunshii sp. nov., isolated from stools sample of the Tibetan antelope in the Qinghai-Tibet plateau, China.</title>
        <authorList>
            <person name="Tian Z."/>
        </authorList>
    </citation>
    <scope>NUCLEOTIDE SEQUENCE [LARGE SCALE GENOMIC DNA]</scope>
    <source>
        <strain evidence="7">Z15</strain>
    </source>
</reference>
<evidence type="ECO:0000313" key="6">
    <source>
        <dbReference type="EMBL" id="RFU53519.1"/>
    </source>
</evidence>
<gene>
    <name evidence="4" type="ORF">DDV21_011190</name>
    <name evidence="5" type="ORF">DDV22_03245</name>
    <name evidence="6" type="ORF">DDV23_03995</name>
</gene>
<dbReference type="OrthoDB" id="977752at2"/>
<evidence type="ECO:0000313" key="4">
    <source>
        <dbReference type="EMBL" id="AXQ79585.1"/>
    </source>
</evidence>
<reference evidence="4" key="4">
    <citation type="journal article" date="2019" name="Int. J. Syst. Evol. Microbiol.">
        <title>Streptococcus chenjunshii sp. nov. isolated from feces of Tibetan antelopes.</title>
        <authorList>
            <person name="Tian Z."/>
            <person name="Lu S."/>
            <person name="Jin D."/>
            <person name="Yang J."/>
            <person name="Pu J."/>
            <person name="Lai X.H."/>
            <person name="Bai X.N."/>
            <person name="Wu X.M."/>
            <person name="Li J."/>
            <person name="Wang S."/>
            <person name="Xu J."/>
        </authorList>
    </citation>
    <scope>NUCLEOTIDE SEQUENCE</scope>
    <source>
        <strain evidence="4">Z15</strain>
    </source>
</reference>
<feature type="compositionally biased region" description="Low complexity" evidence="1">
    <location>
        <begin position="32"/>
        <end position="48"/>
    </location>
</feature>
<evidence type="ECO:0000313" key="5">
    <source>
        <dbReference type="EMBL" id="RFU51500.1"/>
    </source>
</evidence>
<dbReference type="Proteomes" id="UP000262901">
    <property type="component" value="Unassembled WGS sequence"/>
</dbReference>
<proteinExistence type="predicted"/>
<organism evidence="6 8">
    <name type="scientific">Streptococcus chenjunshii</name>
    <dbReference type="NCBI Taxonomy" id="2173853"/>
    <lineage>
        <taxon>Bacteria</taxon>
        <taxon>Bacillati</taxon>
        <taxon>Bacillota</taxon>
        <taxon>Bacilli</taxon>
        <taxon>Lactobacillales</taxon>
        <taxon>Streptococcaceae</taxon>
        <taxon>Streptococcus</taxon>
    </lineage>
</organism>
<dbReference type="Gene3D" id="3.90.1720.10">
    <property type="entry name" value="endopeptidase domain like (from Nostoc punctiforme)"/>
    <property type="match status" value="1"/>
</dbReference>
<feature type="compositionally biased region" description="Acidic residues" evidence="1">
    <location>
        <begin position="49"/>
        <end position="62"/>
    </location>
</feature>
<dbReference type="InterPro" id="IPR007921">
    <property type="entry name" value="CHAP_dom"/>
</dbReference>
<feature type="signal peptide" evidence="2">
    <location>
        <begin position="1"/>
        <end position="21"/>
    </location>
</feature>
<protein>
    <submittedName>
        <fullName evidence="6">CHAP domain-containing protein</fullName>
    </submittedName>
</protein>
<keyword evidence="9" id="KW-1185">Reference proteome</keyword>
<evidence type="ECO:0000313" key="8">
    <source>
        <dbReference type="Proteomes" id="UP000262901"/>
    </source>
</evidence>
<dbReference type="KEGG" id="schj:DDV21_011190"/>
<sequence>MSYKRKLLALLTISGLILSEASGLTQVSSIIADDAPTETTTTTTTTEAEPADEEEAVTEPDTDTNKDSEADEEGANAGSGAAQSPAEETPPADVTEATTTETTSTTTTTEAVTAPSTGSGTAKTGKNINSQSVANADKASSVKQGSDAPLNSPLMAFGLPFSADSDIADATTTNRAYVEHWTGDDAYTHNLLSHRYGITAEQLDGYLASTGVSYDKNRINGKKLLEWEEASGLDVRAIVAIAMAESSLGSAGVAALPGSNVFGYGAFDNNPENAANYNDEKAVRELTKVTIIQNKNTTFKRQDDKAKKLALGQLDTVADGGVYFTDTSGTGKKRAEIMEDLDEWIDKHGGTPEIPEELKNISGVTYAEIPVGYSISTAVNASGYIAATYPWGQCTWYVFNRAEELGYRFDAYMGNGGDWQNKAGYETVHKPEVGYAVSFAPGQAGADGTYGHVAIVEEVKEDGSVLISESNALGLGVISYRTFSASQAKQLTYVVGQKD</sequence>
<evidence type="ECO:0000256" key="1">
    <source>
        <dbReference type="SAM" id="MobiDB-lite"/>
    </source>
</evidence>
<evidence type="ECO:0000256" key="2">
    <source>
        <dbReference type="SAM" id="SignalP"/>
    </source>
</evidence>
<evidence type="ECO:0000259" key="3">
    <source>
        <dbReference type="PROSITE" id="PS50911"/>
    </source>
</evidence>
<evidence type="ECO:0000313" key="7">
    <source>
        <dbReference type="Proteomes" id="UP000246115"/>
    </source>
</evidence>
<dbReference type="InterPro" id="IPR038765">
    <property type="entry name" value="Papain-like_cys_pep_sf"/>
</dbReference>
<dbReference type="AlphaFoldDB" id="A0A372KML2"/>
<feature type="domain" description="Peptidase C51" evidence="3">
    <location>
        <begin position="369"/>
        <end position="495"/>
    </location>
</feature>
<dbReference type="EMBL" id="CP031733">
    <property type="protein sequence ID" value="AXQ79585.1"/>
    <property type="molecule type" value="Genomic_DNA"/>
</dbReference>
<dbReference type="Proteomes" id="UP000264056">
    <property type="component" value="Unassembled WGS sequence"/>
</dbReference>